<keyword evidence="6" id="KW-1185">Reference proteome</keyword>
<dbReference type="Gene3D" id="1.20.1260.10">
    <property type="match status" value="1"/>
</dbReference>
<dbReference type="PIRSF" id="PIRSF005900">
    <property type="entry name" value="Dps"/>
    <property type="match status" value="1"/>
</dbReference>
<comment type="caution">
    <text evidence="5">The sequence shown here is derived from an EMBL/GenBank/DDBJ whole genome shotgun (WGS) entry which is preliminary data.</text>
</comment>
<gene>
    <name evidence="5" type="ORF">ACFOWM_10660</name>
</gene>
<feature type="domain" description="Ferritin/DPS" evidence="4">
    <location>
        <begin position="19"/>
        <end position="156"/>
    </location>
</feature>
<dbReference type="RefSeq" id="WP_379709767.1">
    <property type="nucleotide sequence ID" value="NZ_JBHSCZ010000002.1"/>
</dbReference>
<accession>A0ABV8QUH4</accession>
<dbReference type="EMBL" id="JBHSCZ010000002">
    <property type="protein sequence ID" value="MFC4263342.1"/>
    <property type="molecule type" value="Genomic_DNA"/>
</dbReference>
<dbReference type="PRINTS" id="PR01346">
    <property type="entry name" value="HELNAPAPROT"/>
</dbReference>
<dbReference type="InterPro" id="IPR023188">
    <property type="entry name" value="DPS_DNA-bd_CS"/>
</dbReference>
<dbReference type="InterPro" id="IPR012347">
    <property type="entry name" value="Ferritin-like"/>
</dbReference>
<dbReference type="SUPFAM" id="SSF47240">
    <property type="entry name" value="Ferritin-like"/>
    <property type="match status" value="1"/>
</dbReference>
<keyword evidence="3" id="KW-0175">Coiled coil</keyword>
<dbReference type="PANTHER" id="PTHR42932">
    <property type="entry name" value="GENERAL STRESS PROTEIN 20U"/>
    <property type="match status" value="1"/>
</dbReference>
<evidence type="ECO:0000259" key="4">
    <source>
        <dbReference type="Pfam" id="PF00210"/>
    </source>
</evidence>
<comment type="similarity">
    <text evidence="1 2">Belongs to the Dps family.</text>
</comment>
<sequence>MKPNIGISDAHLKKLTTMLTAVLADGMMIYIKTRKFHWNVSGESFMEYHKLFEEHYKQLETSIDEIAERVSKLGAMAIGTTTEFASASQIKETPGKNPTSKEMVKELLKDHETVIQTLRKNIEECDDKLKDVGTADFLTGLMEAHETLAWTLRRYLA</sequence>
<dbReference type="PROSITE" id="PS00819">
    <property type="entry name" value="DPS_2"/>
    <property type="match status" value="1"/>
</dbReference>
<dbReference type="PANTHER" id="PTHR42932:SF3">
    <property type="entry name" value="DNA PROTECTION DURING STARVATION PROTEIN"/>
    <property type="match status" value="1"/>
</dbReference>
<reference evidence="6" key="1">
    <citation type="journal article" date="2019" name="Int. J. Syst. Evol. Microbiol.">
        <title>The Global Catalogue of Microorganisms (GCM) 10K type strain sequencing project: providing services to taxonomists for standard genome sequencing and annotation.</title>
        <authorList>
            <consortium name="The Broad Institute Genomics Platform"/>
            <consortium name="The Broad Institute Genome Sequencing Center for Infectious Disease"/>
            <person name="Wu L."/>
            <person name="Ma J."/>
        </authorList>
    </citation>
    <scope>NUCLEOTIDE SEQUENCE [LARGE SCALE GENOMIC DNA]</scope>
    <source>
        <strain evidence="6">CECT 8289</strain>
    </source>
</reference>
<dbReference type="CDD" id="cd01043">
    <property type="entry name" value="DPS"/>
    <property type="match status" value="1"/>
</dbReference>
<proteinExistence type="inferred from homology"/>
<dbReference type="Proteomes" id="UP001595907">
    <property type="component" value="Unassembled WGS sequence"/>
</dbReference>
<dbReference type="Pfam" id="PF00210">
    <property type="entry name" value="Ferritin"/>
    <property type="match status" value="1"/>
</dbReference>
<dbReference type="InterPro" id="IPR002177">
    <property type="entry name" value="DPS_DNA-bd"/>
</dbReference>
<evidence type="ECO:0000256" key="1">
    <source>
        <dbReference type="ARBA" id="ARBA00009497"/>
    </source>
</evidence>
<evidence type="ECO:0000313" key="5">
    <source>
        <dbReference type="EMBL" id="MFC4263342.1"/>
    </source>
</evidence>
<evidence type="ECO:0000256" key="3">
    <source>
        <dbReference type="SAM" id="Coils"/>
    </source>
</evidence>
<evidence type="ECO:0000256" key="2">
    <source>
        <dbReference type="RuleBase" id="RU003875"/>
    </source>
</evidence>
<feature type="coiled-coil region" evidence="3">
    <location>
        <begin position="101"/>
        <end position="128"/>
    </location>
</feature>
<evidence type="ECO:0000313" key="6">
    <source>
        <dbReference type="Proteomes" id="UP001595907"/>
    </source>
</evidence>
<organism evidence="5 6">
    <name type="scientific">Ferruginibacter yonginensis</name>
    <dbReference type="NCBI Taxonomy" id="1310416"/>
    <lineage>
        <taxon>Bacteria</taxon>
        <taxon>Pseudomonadati</taxon>
        <taxon>Bacteroidota</taxon>
        <taxon>Chitinophagia</taxon>
        <taxon>Chitinophagales</taxon>
        <taxon>Chitinophagaceae</taxon>
        <taxon>Ferruginibacter</taxon>
    </lineage>
</organism>
<dbReference type="InterPro" id="IPR009078">
    <property type="entry name" value="Ferritin-like_SF"/>
</dbReference>
<name>A0ABV8QUH4_9BACT</name>
<dbReference type="InterPro" id="IPR008331">
    <property type="entry name" value="Ferritin_DPS_dom"/>
</dbReference>
<protein>
    <submittedName>
        <fullName evidence="5">Dps family protein</fullName>
    </submittedName>
</protein>